<comment type="subcellular location">
    <subcellularLocation>
        <location evidence="2">Mitochondrion matrix</location>
    </subcellularLocation>
</comment>
<dbReference type="Ensembl" id="ENSDCDT00010013281.1">
    <property type="protein sequence ID" value="ENSDCDP00010012651.1"/>
    <property type="gene ID" value="ENSDCDG00010005711.1"/>
</dbReference>
<evidence type="ECO:0000313" key="19">
    <source>
        <dbReference type="Proteomes" id="UP000694580"/>
    </source>
</evidence>
<keyword evidence="19" id="KW-1185">Reference proteome</keyword>
<reference evidence="18" key="3">
    <citation type="submission" date="2025-09" db="UniProtKB">
        <authorList>
            <consortium name="Ensembl"/>
        </authorList>
    </citation>
    <scope>IDENTIFICATION</scope>
</reference>
<feature type="region of interest" description="Disordered" evidence="15">
    <location>
        <begin position="76"/>
        <end position="100"/>
    </location>
</feature>
<name>A0AAY4AYV8_9TELE</name>
<evidence type="ECO:0000256" key="7">
    <source>
        <dbReference type="ARBA" id="ARBA00022723"/>
    </source>
</evidence>
<gene>
    <name evidence="18" type="primary">PDE12</name>
</gene>
<dbReference type="AlphaFoldDB" id="A0AAY4AYV8"/>
<keyword evidence="5" id="KW-0507">mRNA processing</keyword>
<dbReference type="Pfam" id="PF03372">
    <property type="entry name" value="Exo_endo_phos"/>
    <property type="match status" value="1"/>
</dbReference>
<evidence type="ECO:0000313" key="18">
    <source>
        <dbReference type="Ensembl" id="ENSDCDP00010012651.1"/>
    </source>
</evidence>
<evidence type="ECO:0000256" key="9">
    <source>
        <dbReference type="ARBA" id="ARBA00022839"/>
    </source>
</evidence>
<evidence type="ECO:0000256" key="10">
    <source>
        <dbReference type="ARBA" id="ARBA00022842"/>
    </source>
</evidence>
<dbReference type="InterPro" id="IPR050410">
    <property type="entry name" value="CCR4/nocturin_mRNA_transcr"/>
</dbReference>
<dbReference type="FunFam" id="3.60.10.10:FF:000018">
    <property type="entry name" value="2',5'-phosphodiesterase 12"/>
    <property type="match status" value="1"/>
</dbReference>
<dbReference type="GeneID" id="114800844"/>
<evidence type="ECO:0000259" key="17">
    <source>
        <dbReference type="Pfam" id="PF21171"/>
    </source>
</evidence>
<evidence type="ECO:0000259" key="16">
    <source>
        <dbReference type="Pfam" id="PF03372"/>
    </source>
</evidence>
<keyword evidence="9" id="KW-0269">Exonuclease</keyword>
<evidence type="ECO:0000256" key="3">
    <source>
        <dbReference type="ARBA" id="ARBA00010774"/>
    </source>
</evidence>
<feature type="domain" description="Endonuclease/exonuclease/phosphatase" evidence="16">
    <location>
        <begin position="258"/>
        <end position="561"/>
    </location>
</feature>
<dbReference type="GO" id="GO:0005759">
    <property type="term" value="C:mitochondrial matrix"/>
    <property type="evidence" value="ECO:0007669"/>
    <property type="project" value="UniProtKB-SubCell"/>
</dbReference>
<organism evidence="18 19">
    <name type="scientific">Denticeps clupeoides</name>
    <name type="common">denticle herring</name>
    <dbReference type="NCBI Taxonomy" id="299321"/>
    <lineage>
        <taxon>Eukaryota</taxon>
        <taxon>Metazoa</taxon>
        <taxon>Chordata</taxon>
        <taxon>Craniata</taxon>
        <taxon>Vertebrata</taxon>
        <taxon>Euteleostomi</taxon>
        <taxon>Actinopterygii</taxon>
        <taxon>Neopterygii</taxon>
        <taxon>Teleostei</taxon>
        <taxon>Clupei</taxon>
        <taxon>Clupeiformes</taxon>
        <taxon>Denticipitoidei</taxon>
        <taxon>Denticipitidae</taxon>
        <taxon>Denticeps</taxon>
    </lineage>
</organism>
<keyword evidence="12" id="KW-0496">Mitochondrion</keyword>
<evidence type="ECO:0000256" key="13">
    <source>
        <dbReference type="ARBA" id="ARBA00072755"/>
    </source>
</evidence>
<protein>
    <recommendedName>
        <fullName evidence="13">2',5'-phosphodiesterase 12</fullName>
    </recommendedName>
    <alternativeName>
        <fullName evidence="14">Mitochondrial deadenylase</fullName>
    </alternativeName>
</protein>
<dbReference type="GO" id="GO:0006397">
    <property type="term" value="P:mRNA processing"/>
    <property type="evidence" value="ECO:0007669"/>
    <property type="project" value="UniProtKB-KW"/>
</dbReference>
<dbReference type="Gene3D" id="3.60.10.10">
    <property type="entry name" value="Endonuclease/exonuclease/phosphatase"/>
    <property type="match status" value="1"/>
</dbReference>
<dbReference type="GeneTree" id="ENSGT00940000157205"/>
<evidence type="ECO:0000256" key="1">
    <source>
        <dbReference type="ARBA" id="ARBA00001946"/>
    </source>
</evidence>
<evidence type="ECO:0000256" key="5">
    <source>
        <dbReference type="ARBA" id="ARBA00022664"/>
    </source>
</evidence>
<keyword evidence="6" id="KW-0540">Nuclease</keyword>
<dbReference type="RefSeq" id="XP_028854504.1">
    <property type="nucleotide sequence ID" value="XM_028998671.1"/>
</dbReference>
<reference evidence="18" key="2">
    <citation type="submission" date="2025-08" db="UniProtKB">
        <authorList>
            <consortium name="Ensembl"/>
        </authorList>
    </citation>
    <scope>IDENTIFICATION</scope>
</reference>
<keyword evidence="10" id="KW-0460">Magnesium</keyword>
<reference evidence="18 19" key="1">
    <citation type="submission" date="2020-06" db="EMBL/GenBank/DDBJ databases">
        <authorList>
            <consortium name="Wellcome Sanger Institute Data Sharing"/>
        </authorList>
    </citation>
    <scope>NUCLEOTIDE SEQUENCE [LARGE SCALE GENOMIC DNA]</scope>
</reference>
<keyword evidence="4" id="KW-0597">Phosphoprotein</keyword>
<evidence type="ECO:0000256" key="8">
    <source>
        <dbReference type="ARBA" id="ARBA00022801"/>
    </source>
</evidence>
<comment type="cofactor">
    <cofactor evidence="1">
        <name>Mg(2+)</name>
        <dbReference type="ChEBI" id="CHEBI:18420"/>
    </cofactor>
</comment>
<dbReference type="GO" id="GO:0046872">
    <property type="term" value="F:metal ion binding"/>
    <property type="evidence" value="ECO:0007669"/>
    <property type="project" value="UniProtKB-KW"/>
</dbReference>
<dbReference type="PANTHER" id="PTHR12121">
    <property type="entry name" value="CARBON CATABOLITE REPRESSOR PROTEIN 4"/>
    <property type="match status" value="1"/>
</dbReference>
<comment type="similarity">
    <text evidence="3">Belongs to the CCR4/nocturin family.</text>
</comment>
<keyword evidence="7" id="KW-0479">Metal-binding</keyword>
<dbReference type="InterPro" id="IPR036691">
    <property type="entry name" value="Endo/exonu/phosph_ase_sf"/>
</dbReference>
<evidence type="ECO:0000256" key="15">
    <source>
        <dbReference type="SAM" id="MobiDB-lite"/>
    </source>
</evidence>
<dbReference type="GO" id="GO:0004535">
    <property type="term" value="F:poly(A)-specific ribonuclease activity"/>
    <property type="evidence" value="ECO:0007669"/>
    <property type="project" value="UniProtKB-ARBA"/>
</dbReference>
<dbReference type="SUPFAM" id="SSF56219">
    <property type="entry name" value="DNase I-like"/>
    <property type="match status" value="1"/>
</dbReference>
<keyword evidence="8" id="KW-0378">Hydrolase</keyword>
<evidence type="ECO:0000256" key="2">
    <source>
        <dbReference type="ARBA" id="ARBA00004305"/>
    </source>
</evidence>
<evidence type="ECO:0000256" key="11">
    <source>
        <dbReference type="ARBA" id="ARBA00022946"/>
    </source>
</evidence>
<dbReference type="Proteomes" id="UP000694580">
    <property type="component" value="Chromosome 12"/>
</dbReference>
<dbReference type="PANTHER" id="PTHR12121:SF37">
    <property type="entry name" value="2',5'-PHOSPHODIESTERASE 12"/>
    <property type="match status" value="1"/>
</dbReference>
<evidence type="ECO:0000256" key="12">
    <source>
        <dbReference type="ARBA" id="ARBA00023128"/>
    </source>
</evidence>
<dbReference type="InterPro" id="IPR005135">
    <property type="entry name" value="Endo/exonuclease/phosphatase"/>
</dbReference>
<dbReference type="InterPro" id="IPR048821">
    <property type="entry name" value="PDE12-like_N"/>
</dbReference>
<keyword evidence="11" id="KW-0809">Transit peptide</keyword>
<proteinExistence type="inferred from homology"/>
<accession>A0AAY4AYV8</accession>
<dbReference type="Pfam" id="PF21171">
    <property type="entry name" value="PDE12-like_N"/>
    <property type="match status" value="1"/>
</dbReference>
<sequence>MWRNWLLLPRSFPRCLPRVSLWGEQTCGRMERAVVRCVPCEPKLTISFTLDGSRRQLLRDQTEGVGKALQRIASGVVKSQSKSKKSKKGPASGQPAEPAEPAVVLRYNGERVASDATNLDAWRDGAVLHVGEMKYRVERNPPTLVAAELPASLLAGFPVCPKLEIEFGELRDCVYRWFKEGPDRSWTEAGSDRVYKPSNSDVGLKIKLKVTPGDGSREGVARELVSAGAVEAGPGGCTFDNRHAYTCKVTDESTLRVVTYNILADVYAQTEVARTVLYPYCAPYALDLDYRQNLIKKELSGYNADIICLQEVDKNVFADSLSPALDAFGMDGVFRIKDKQHEGLATYFRRSKLKLLSQHDVVFSEALTSDPLHSELLQKVSSNASLLEKVLKRSTTLQVTVLQALTDPTKQLCVANTHLYWHPKGGHIRLIHMDMALRHLHRLISTERPGASLLFFGDFNSSPSCGAFQLADQGSISHTHPDWTRTEVEEHCPMDLVSPFQLQSASGEPAYTNYVGGFHGCLDYIFLEPRALKVEQVIPMPSHQEVTTHQALPSVSHPSDHIALICDLKWK</sequence>
<evidence type="ECO:0000256" key="14">
    <source>
        <dbReference type="ARBA" id="ARBA00083541"/>
    </source>
</evidence>
<dbReference type="GO" id="GO:0000288">
    <property type="term" value="P:nuclear-transcribed mRNA catabolic process, deadenylation-dependent decay"/>
    <property type="evidence" value="ECO:0007669"/>
    <property type="project" value="TreeGrafter"/>
</dbReference>
<feature type="domain" description="2',5'-phosphodiesterase 12-like N-terminal" evidence="17">
    <location>
        <begin position="141"/>
        <end position="231"/>
    </location>
</feature>
<evidence type="ECO:0000256" key="6">
    <source>
        <dbReference type="ARBA" id="ARBA00022722"/>
    </source>
</evidence>
<evidence type="ECO:0000256" key="4">
    <source>
        <dbReference type="ARBA" id="ARBA00022553"/>
    </source>
</evidence>